<protein>
    <submittedName>
        <fullName evidence="8">Anaerobic ribonucleoside-triphosphate reductase</fullName>
    </submittedName>
</protein>
<organism evidence="8 9">
    <name type="scientific">Halanaerobacter jeridensis</name>
    <dbReference type="NCBI Taxonomy" id="706427"/>
    <lineage>
        <taxon>Bacteria</taxon>
        <taxon>Bacillati</taxon>
        <taxon>Bacillota</taxon>
        <taxon>Clostridia</taxon>
        <taxon>Halanaerobiales</taxon>
        <taxon>Halobacteroidaceae</taxon>
        <taxon>Halanaerobacter</taxon>
    </lineage>
</organism>
<reference evidence="8" key="1">
    <citation type="submission" date="2021-01" db="EMBL/GenBank/DDBJ databases">
        <title>Genomic Encyclopedia of Type Strains, Phase IV (KMG-IV): sequencing the most valuable type-strain genomes for metagenomic binning, comparative biology and taxonomic classification.</title>
        <authorList>
            <person name="Goeker M."/>
        </authorList>
    </citation>
    <scope>NUCLEOTIDE SEQUENCE</scope>
    <source>
        <strain evidence="8">DSM 23230</strain>
    </source>
</reference>
<dbReference type="Pfam" id="PF03477">
    <property type="entry name" value="ATP-cone"/>
    <property type="match status" value="1"/>
</dbReference>
<dbReference type="InterPro" id="IPR004042">
    <property type="entry name" value="Intein_endonuc_central"/>
</dbReference>
<sequence length="1347" mass="156559">MINYIKKRNGDKVKFKKDKIKTAVLKAAKAVEMENEQMAEEVTNEVVSYLKIFYKEEGTPSVEQVQDLVEKTLIEDGYSDIAKAYILYRDQHSKIRNTKQLFDDALDAVSSYLDRSDWKVKENSNMGYSLQGLNNHISSEVTAQYWLQEIYPQEIREKHSAGDLHIHDLGNLSVYCCGWDLKDLLLNGFGGVSTKVESKPPKHFRTALMQSVNFLYTLQGEAAGAMAFSNFDTYLAPFIAYDDLSYEEVKQGMQEFIYNLNVPTRVGFQCMSEDTEILTPNGWKKYNEVEVGETIKTFNIEENKIENSKVNKVFRRHYEGKMYNLTNRIQDQLISPKHRVVRKINNTNRYRLQTIEEVAKMKSPAITPITAPNDNQEIKLSDEEIKLIAWIVTEGSLEQKGNWRRLTIYQSRNKNRAKFDEIIALLDKLGYKYTINEGGKSLGDTVTQIRFNAETSRAILELFDRNNSINCIPQQLLNMSQRQSELFIKTYIKGDGHEGCKITTTDKNISNELQQIIINSGNGFTVNTREATEIGNKKRYIIRIIEHQDTYISDIKEVNYDGIIWCPNTDNETVIARRNGKVFITGNTPFTNITMDLNVPDNMKDEPIIVEGEPQDETYQEFQDEMDMLNRAFAEVMLEGDKKGRVFSFPIPTYNITPDFDWDNEVLDPVWEMTAKYGLPYFSNFVNSDMDPQDIRSMCCRLRIQNDELRKRGGGLFGSNPLTGCYDEKTEVMTKDGWKYFSELTYEDKLFTLAEDNQIELHKPKNIFEYDWEGELYRFDHKSLDLLVTPNHKMVYDDANTKERGFVRADEFNGNVHRIPKQGEWQGIEREHFILPKIENNWIAGNYNSKLHYKKEALKINMDLWLKFLGIFISEGCTDNENIAKSHGYRVTISQTKKKVRMKIKKLLDEMPFNYRIEGKEYIICSKQLWSYLKQFGNCYNKYIPKEIKALSSRQLKILFKWLMHGDGHIRPLRGQAKKRQMTYYTASKQLADDLQEIIMKIGYISTISQRNRGAMKIRGSTVNTTTQYTVGIQQSKHYRLRNRNIDTENYNGKVYCCEVENHTLMVRRNGKTTWCGNSVGVVTLNMPRIGYKADSKEEFIEQTYKLMDIAQESLEIKREVLENLTEQGLYPYSKFYLRNIKERFDEYWKNHFNTIGLNGMNEALENFMDQDISTPEGREFAVEVLKSMRDKLREYQEETGNIYNLEATPAEGTSYRFAKLDRERFGNDIICANQERVVENDADPYYTNSSQLPVDHTRDIFEAFQLQDPIQKLFTGGTVLHGFIGEKMPSIESTKKLVKRLAHNFELPYYSLTPTFSICPKHGYIAGEHEYCPKCDAEIGYEEGEE</sequence>
<evidence type="ECO:0000256" key="5">
    <source>
        <dbReference type="PROSITE-ProRule" id="PRU00492"/>
    </source>
</evidence>
<dbReference type="PROSITE" id="PS50819">
    <property type="entry name" value="INTEIN_ENDONUCLEASE"/>
    <property type="match status" value="2"/>
</dbReference>
<evidence type="ECO:0000313" key="9">
    <source>
        <dbReference type="Proteomes" id="UP000774000"/>
    </source>
</evidence>
<dbReference type="CDD" id="cd00081">
    <property type="entry name" value="Hint"/>
    <property type="match status" value="2"/>
</dbReference>
<dbReference type="GO" id="GO:0031250">
    <property type="term" value="C:anaerobic ribonucleoside-triphosphate reductase complex"/>
    <property type="evidence" value="ECO:0007669"/>
    <property type="project" value="TreeGrafter"/>
</dbReference>
<name>A0A939BRF6_9FIRM</name>
<keyword evidence="9" id="KW-1185">Reference proteome</keyword>
<dbReference type="EMBL" id="JAFBDQ010000011">
    <property type="protein sequence ID" value="MBM7557304.1"/>
    <property type="molecule type" value="Genomic_DNA"/>
</dbReference>
<dbReference type="Pfam" id="PF13597">
    <property type="entry name" value="NRDD"/>
    <property type="match status" value="3"/>
</dbReference>
<dbReference type="Proteomes" id="UP000774000">
    <property type="component" value="Unassembled WGS sequence"/>
</dbReference>
<dbReference type="GO" id="GO:0004519">
    <property type="term" value="F:endonuclease activity"/>
    <property type="evidence" value="ECO:0007669"/>
    <property type="project" value="InterPro"/>
</dbReference>
<dbReference type="InterPro" id="IPR006141">
    <property type="entry name" value="Intein_N"/>
</dbReference>
<keyword evidence="4" id="KW-0651">Protein splicing</keyword>
<dbReference type="PROSITE" id="PS50817">
    <property type="entry name" value="INTEIN_N_TER"/>
    <property type="match status" value="2"/>
</dbReference>
<dbReference type="InterPro" id="IPR027434">
    <property type="entry name" value="Homing_endonucl"/>
</dbReference>
<feature type="domain" description="DOD-type homing endonuclease" evidence="6">
    <location>
        <begin position="868"/>
        <end position="1004"/>
    </location>
</feature>
<keyword evidence="1 5" id="KW-0547">Nucleotide-binding</keyword>
<dbReference type="GO" id="GO:0004748">
    <property type="term" value="F:ribonucleoside-diphosphate reductase activity, thioredoxin disulfide as acceptor"/>
    <property type="evidence" value="ECO:0007669"/>
    <property type="project" value="TreeGrafter"/>
</dbReference>
<dbReference type="SUPFAM" id="SSF51998">
    <property type="entry name" value="PFL-like glycyl radical enzymes"/>
    <property type="match status" value="3"/>
</dbReference>
<dbReference type="Gene3D" id="2.170.16.10">
    <property type="entry name" value="Hedgehog/Intein (Hint) domain"/>
    <property type="match status" value="1"/>
</dbReference>
<evidence type="ECO:0000256" key="2">
    <source>
        <dbReference type="ARBA" id="ARBA00022813"/>
    </source>
</evidence>
<evidence type="ECO:0000259" key="7">
    <source>
        <dbReference type="PROSITE" id="PS51161"/>
    </source>
</evidence>
<proteinExistence type="predicted"/>
<dbReference type="InterPro" id="IPR003587">
    <property type="entry name" value="Hint_dom_N"/>
</dbReference>
<evidence type="ECO:0000313" key="8">
    <source>
        <dbReference type="EMBL" id="MBM7557304.1"/>
    </source>
</evidence>
<dbReference type="GO" id="GO:0006260">
    <property type="term" value="P:DNA replication"/>
    <property type="evidence" value="ECO:0007669"/>
    <property type="project" value="InterPro"/>
</dbReference>
<feature type="domain" description="DOD-type homing endonuclease" evidence="6">
    <location>
        <begin position="387"/>
        <end position="522"/>
    </location>
</feature>
<dbReference type="GO" id="GO:0008998">
    <property type="term" value="F:ribonucleoside-triphosphate reductase (thioredoxin) activity"/>
    <property type="evidence" value="ECO:0007669"/>
    <property type="project" value="InterPro"/>
</dbReference>
<evidence type="ECO:0000256" key="1">
    <source>
        <dbReference type="ARBA" id="ARBA00022741"/>
    </source>
</evidence>
<dbReference type="SUPFAM" id="SSF51294">
    <property type="entry name" value="Hedgehog/intein (Hint) domain"/>
    <property type="match status" value="1"/>
</dbReference>
<evidence type="ECO:0000256" key="4">
    <source>
        <dbReference type="ARBA" id="ARBA00023000"/>
    </source>
</evidence>
<comment type="caution">
    <text evidence="8">The sequence shown here is derived from an EMBL/GenBank/DDBJ whole genome shotgun (WGS) entry which is preliminary data.</text>
</comment>
<dbReference type="InterPro" id="IPR036844">
    <property type="entry name" value="Hint_dom_sf"/>
</dbReference>
<dbReference type="PANTHER" id="PTHR21075">
    <property type="entry name" value="ANAEROBIC RIBONUCLEOSIDE-TRIPHOSPHATE REDUCTASE"/>
    <property type="match status" value="1"/>
</dbReference>
<dbReference type="PROSITE" id="PS51161">
    <property type="entry name" value="ATP_CONE"/>
    <property type="match status" value="1"/>
</dbReference>
<gene>
    <name evidence="8" type="ORF">JOC47_002170</name>
</gene>
<feature type="domain" description="ATP-cone" evidence="7">
    <location>
        <begin position="3"/>
        <end position="96"/>
    </location>
</feature>
<evidence type="ECO:0000256" key="3">
    <source>
        <dbReference type="ARBA" id="ARBA00022840"/>
    </source>
</evidence>
<dbReference type="InterPro" id="IPR012833">
    <property type="entry name" value="NrdD"/>
</dbReference>
<dbReference type="InterPro" id="IPR004860">
    <property type="entry name" value="LAGLIDADG_dom"/>
</dbReference>
<dbReference type="PANTHER" id="PTHR21075:SF0">
    <property type="entry name" value="ANAEROBIC RIBONUCLEOSIDE-TRIPHOSPHATE REDUCTASE"/>
    <property type="match status" value="1"/>
</dbReference>
<accession>A0A939BRF6</accession>
<keyword evidence="3 5" id="KW-0067">ATP-binding</keyword>
<evidence type="ECO:0000259" key="6">
    <source>
        <dbReference type="PROSITE" id="PS50819"/>
    </source>
</evidence>
<dbReference type="SMART" id="SM00306">
    <property type="entry name" value="HintN"/>
    <property type="match status" value="2"/>
</dbReference>
<dbReference type="GO" id="GO:0005524">
    <property type="term" value="F:ATP binding"/>
    <property type="evidence" value="ECO:0007669"/>
    <property type="project" value="UniProtKB-UniRule"/>
</dbReference>
<dbReference type="Gene3D" id="3.20.70.20">
    <property type="match status" value="3"/>
</dbReference>
<dbReference type="RefSeq" id="WP_338035346.1">
    <property type="nucleotide sequence ID" value="NZ_JAFBDQ010000011.1"/>
</dbReference>
<dbReference type="InterPro" id="IPR005144">
    <property type="entry name" value="ATP-cone_dom"/>
</dbReference>
<keyword evidence="2" id="KW-0068">Autocatalytic cleavage</keyword>
<dbReference type="GO" id="GO:0009265">
    <property type="term" value="P:2'-deoxyribonucleotide biosynthetic process"/>
    <property type="evidence" value="ECO:0007669"/>
    <property type="project" value="TreeGrafter"/>
</dbReference>
<dbReference type="GO" id="GO:0016539">
    <property type="term" value="P:intein-mediated protein splicing"/>
    <property type="evidence" value="ECO:0007669"/>
    <property type="project" value="InterPro"/>
</dbReference>
<dbReference type="Pfam" id="PF14528">
    <property type="entry name" value="LAGLIDADG_3"/>
    <property type="match status" value="1"/>
</dbReference>
<dbReference type="SUPFAM" id="SSF55608">
    <property type="entry name" value="Homing endonucleases"/>
    <property type="match status" value="2"/>
</dbReference>